<proteinExistence type="predicted"/>
<keyword evidence="2" id="KW-0012">Acyltransferase</keyword>
<dbReference type="GO" id="GO:0016747">
    <property type="term" value="F:acyltransferase activity, transferring groups other than amino-acyl groups"/>
    <property type="evidence" value="ECO:0007669"/>
    <property type="project" value="InterPro"/>
</dbReference>
<dbReference type="AlphaFoldDB" id="A0A1X7A211"/>
<dbReference type="InterPro" id="IPR050832">
    <property type="entry name" value="Bact_Acetyltransf"/>
</dbReference>
<name>A0A1X7A211_9RHOB</name>
<reference evidence="5" key="1">
    <citation type="submission" date="2017-03" db="EMBL/GenBank/DDBJ databases">
        <authorList>
            <person name="Rodrigo-Torres L."/>
            <person name="Arahal R.D."/>
            <person name="Lucena T."/>
        </authorList>
    </citation>
    <scope>NUCLEOTIDE SEQUENCE [LARGE SCALE GENOMIC DNA]</scope>
    <source>
        <strain evidence="5">CECT 8370</strain>
    </source>
</reference>
<dbReference type="PANTHER" id="PTHR43877">
    <property type="entry name" value="AMINOALKYLPHOSPHONATE N-ACETYLTRANSFERASE-RELATED-RELATED"/>
    <property type="match status" value="1"/>
</dbReference>
<feature type="domain" description="N-acetyltransferase" evidence="3">
    <location>
        <begin position="1"/>
        <end position="153"/>
    </location>
</feature>
<dbReference type="PROSITE" id="PS51186">
    <property type="entry name" value="GNAT"/>
    <property type="match status" value="1"/>
</dbReference>
<dbReference type="OrthoDB" id="9789603at2"/>
<keyword evidence="5" id="KW-1185">Reference proteome</keyword>
<protein>
    <submittedName>
        <fullName evidence="4">Putative acetyltransferase</fullName>
    </submittedName>
</protein>
<dbReference type="EMBL" id="FWFJ01000041">
    <property type="protein sequence ID" value="SLN68449.1"/>
    <property type="molecule type" value="Genomic_DNA"/>
</dbReference>
<gene>
    <name evidence="4" type="ORF">ROG8370_03207</name>
</gene>
<dbReference type="Gene3D" id="3.40.630.30">
    <property type="match status" value="1"/>
</dbReference>
<dbReference type="RefSeq" id="WP_085828157.1">
    <property type="nucleotide sequence ID" value="NZ_FWFJ01000041.1"/>
</dbReference>
<keyword evidence="1 4" id="KW-0808">Transferase</keyword>
<evidence type="ECO:0000256" key="2">
    <source>
        <dbReference type="ARBA" id="ARBA00023315"/>
    </source>
</evidence>
<accession>A0A1X7A211</accession>
<evidence type="ECO:0000313" key="4">
    <source>
        <dbReference type="EMBL" id="SLN68449.1"/>
    </source>
</evidence>
<dbReference type="Proteomes" id="UP000194012">
    <property type="component" value="Unassembled WGS sequence"/>
</dbReference>
<dbReference type="InterPro" id="IPR016181">
    <property type="entry name" value="Acyl_CoA_acyltransferase"/>
</dbReference>
<dbReference type="SUPFAM" id="SSF55729">
    <property type="entry name" value="Acyl-CoA N-acyltransferases (Nat)"/>
    <property type="match status" value="1"/>
</dbReference>
<dbReference type="InterPro" id="IPR000182">
    <property type="entry name" value="GNAT_dom"/>
</dbReference>
<evidence type="ECO:0000256" key="1">
    <source>
        <dbReference type="ARBA" id="ARBA00022679"/>
    </source>
</evidence>
<evidence type="ECO:0000259" key="3">
    <source>
        <dbReference type="PROSITE" id="PS51186"/>
    </source>
</evidence>
<dbReference type="Pfam" id="PF00583">
    <property type="entry name" value="Acetyltransf_1"/>
    <property type="match status" value="1"/>
</dbReference>
<evidence type="ECO:0000313" key="5">
    <source>
        <dbReference type="Proteomes" id="UP000194012"/>
    </source>
</evidence>
<sequence>MRRYGSNDDFAALHALLTRCFAYMEGRIDPPSSLTRLTIEGLTAMAEHQEIWVIEDQERPVACMILTPKPDTLYLGKLAVDNDRRGMGLARALIDHALHRAALLGRNSVTLQTRVELVENHAAFAALGFRQSAQSAHPGYDRPTSITMIRPLGGTGWVGGRPAKGAAGP</sequence>
<organism evidence="4 5">
    <name type="scientific">Roseovarius gaetbuli</name>
    <dbReference type="NCBI Taxonomy" id="1356575"/>
    <lineage>
        <taxon>Bacteria</taxon>
        <taxon>Pseudomonadati</taxon>
        <taxon>Pseudomonadota</taxon>
        <taxon>Alphaproteobacteria</taxon>
        <taxon>Rhodobacterales</taxon>
        <taxon>Roseobacteraceae</taxon>
        <taxon>Roseovarius</taxon>
    </lineage>
</organism>
<dbReference type="CDD" id="cd04301">
    <property type="entry name" value="NAT_SF"/>
    <property type="match status" value="1"/>
</dbReference>